<dbReference type="EMBL" id="PNYC01000007">
    <property type="protein sequence ID" value="PMS36374.1"/>
    <property type="molecule type" value="Genomic_DNA"/>
</dbReference>
<reference evidence="1 2" key="1">
    <citation type="submission" date="2018-01" db="EMBL/GenBank/DDBJ databases">
        <title>Whole genome analyses suggest that Burkholderia sensu lato contains two further novel genera in the rhizoxinica-symbiotica group Mycetohabitans gen. nov., and Trinickia gen. nov.: implications for the evolution of diazotrophy and nodulation in the Burkholderiaceae.</title>
        <authorList>
            <person name="Estrada-de los Santos P."/>
            <person name="Palmer M."/>
            <person name="Chavez-Ramirez B."/>
            <person name="Beukes C."/>
            <person name="Steenkamp E.T."/>
            <person name="Hirsch A.M."/>
            <person name="Manyaka P."/>
            <person name="Maluk M."/>
            <person name="Lafos M."/>
            <person name="Crook M."/>
            <person name="Gross E."/>
            <person name="Simon M.F."/>
            <person name="Bueno dos Reis Junior F."/>
            <person name="Poole P.S."/>
            <person name="Venter S.N."/>
            <person name="James E.K."/>
        </authorList>
    </citation>
    <scope>NUCLEOTIDE SEQUENCE [LARGE SCALE GENOMIC DNA]</scope>
    <source>
        <strain evidence="1 2">JPY 581</strain>
    </source>
</reference>
<sequence>MGAAASSVLGSLLGPTTGLSAQEKEAQTNLVTSFVAGVAGVMGDPVTAANAAGTEGLFNRQLPEGEKRVATHLAERSAGKYTREEIEEQMRGMGVTVNDEHESGAPATLIGETPIDSGARWISGGATSDEQRLELARGLNEWASDNFDRAYSTSGDTTGAMVQLYLIKQNAPSPYAASFNENHKKARWNLVMAKRQGCDVSSYPLLPIHEFKRRLRRMKDAQSR</sequence>
<proteinExistence type="predicted"/>
<dbReference type="STRING" id="863227.GCA_000373005_05090"/>
<name>A0A2N7X438_9BURK</name>
<evidence type="ECO:0000313" key="1">
    <source>
        <dbReference type="EMBL" id="PMS36374.1"/>
    </source>
</evidence>
<dbReference type="Proteomes" id="UP000235777">
    <property type="component" value="Unassembled WGS sequence"/>
</dbReference>
<evidence type="ECO:0000313" key="2">
    <source>
        <dbReference type="Proteomes" id="UP000235777"/>
    </source>
</evidence>
<organism evidence="1 2">
    <name type="scientific">Trinickia symbiotica</name>
    <dbReference type="NCBI Taxonomy" id="863227"/>
    <lineage>
        <taxon>Bacteria</taxon>
        <taxon>Pseudomonadati</taxon>
        <taxon>Pseudomonadota</taxon>
        <taxon>Betaproteobacteria</taxon>
        <taxon>Burkholderiales</taxon>
        <taxon>Burkholderiaceae</taxon>
        <taxon>Trinickia</taxon>
    </lineage>
</organism>
<protein>
    <submittedName>
        <fullName evidence="1">Uncharacterized protein</fullName>
    </submittedName>
</protein>
<keyword evidence="2" id="KW-1185">Reference proteome</keyword>
<comment type="caution">
    <text evidence="1">The sequence shown here is derived from an EMBL/GenBank/DDBJ whole genome shotgun (WGS) entry which is preliminary data.</text>
</comment>
<gene>
    <name evidence="1" type="ORF">C0Z20_12925</name>
</gene>
<accession>A0A2N7X438</accession>
<dbReference type="AlphaFoldDB" id="A0A2N7X438"/>